<dbReference type="VEuPathDB" id="VectorBase:GBRI025386"/>
<dbReference type="EnsemblMetazoa" id="GBRI025386-RA">
    <property type="protein sequence ID" value="GBRI025386-PA"/>
    <property type="gene ID" value="GBRI025386"/>
</dbReference>
<keyword evidence="1" id="KW-0472">Membrane</keyword>
<evidence type="ECO:0000256" key="1">
    <source>
        <dbReference type="SAM" id="Phobius"/>
    </source>
</evidence>
<feature type="transmembrane region" description="Helical" evidence="1">
    <location>
        <begin position="31"/>
        <end position="54"/>
    </location>
</feature>
<proteinExistence type="predicted"/>
<reference evidence="3" key="1">
    <citation type="submission" date="2014-03" db="EMBL/GenBank/DDBJ databases">
        <authorList>
            <person name="Aksoy S."/>
            <person name="Warren W."/>
            <person name="Wilson R.K."/>
        </authorList>
    </citation>
    <scope>NUCLEOTIDE SEQUENCE [LARGE SCALE GENOMIC DNA]</scope>
    <source>
        <strain evidence="3">IAEA</strain>
    </source>
</reference>
<organism evidence="2 3">
    <name type="scientific">Glossina brevipalpis</name>
    <dbReference type="NCBI Taxonomy" id="37001"/>
    <lineage>
        <taxon>Eukaryota</taxon>
        <taxon>Metazoa</taxon>
        <taxon>Ecdysozoa</taxon>
        <taxon>Arthropoda</taxon>
        <taxon>Hexapoda</taxon>
        <taxon>Insecta</taxon>
        <taxon>Pterygota</taxon>
        <taxon>Neoptera</taxon>
        <taxon>Endopterygota</taxon>
        <taxon>Diptera</taxon>
        <taxon>Brachycera</taxon>
        <taxon>Muscomorpha</taxon>
        <taxon>Hippoboscoidea</taxon>
        <taxon>Glossinidae</taxon>
        <taxon>Glossina</taxon>
    </lineage>
</organism>
<dbReference type="AlphaFoldDB" id="A0A1A9WMS7"/>
<reference evidence="2" key="2">
    <citation type="submission" date="2020-05" db="UniProtKB">
        <authorList>
            <consortium name="EnsemblMetazoa"/>
        </authorList>
    </citation>
    <scope>IDENTIFICATION</scope>
    <source>
        <strain evidence="2">IAEA</strain>
    </source>
</reference>
<evidence type="ECO:0000313" key="2">
    <source>
        <dbReference type="EnsemblMetazoa" id="GBRI025386-PA"/>
    </source>
</evidence>
<sequence length="234" mass="27085">MNAFVVRTTHRKHAIVDELRSFLNVICAGQLIAYMLSFLFFLSSAFAIVSTPTIGRQTDERKWQNQGYCYTSRQIYMNFVACFLAFFHSLLLLCSFALMGLDGKENKIKLTNMLFHEFILNCANAYKRVTTSQNARPEYIQNTAILLTNLQNIQSNLRWLSTQQLNAQIMFEIKSSDERFEVKSTDEAIEGYRHTGDISFYEQCPQRYSVKHNTANIPKCPRKMRLATTPIVNF</sequence>
<name>A0A1A9WMS7_9MUSC</name>
<keyword evidence="1" id="KW-0812">Transmembrane</keyword>
<keyword evidence="3" id="KW-1185">Reference proteome</keyword>
<dbReference type="Proteomes" id="UP000091820">
    <property type="component" value="Unassembled WGS sequence"/>
</dbReference>
<protein>
    <submittedName>
        <fullName evidence="2">Uncharacterized protein</fullName>
    </submittedName>
</protein>
<accession>A0A1A9WMS7</accession>
<feature type="transmembrane region" description="Helical" evidence="1">
    <location>
        <begin position="75"/>
        <end position="101"/>
    </location>
</feature>
<keyword evidence="1" id="KW-1133">Transmembrane helix</keyword>
<evidence type="ECO:0000313" key="3">
    <source>
        <dbReference type="Proteomes" id="UP000091820"/>
    </source>
</evidence>